<keyword evidence="4" id="KW-1185">Reference proteome</keyword>
<feature type="region of interest" description="Disordered" evidence="1">
    <location>
        <begin position="201"/>
        <end position="223"/>
    </location>
</feature>
<dbReference type="AlphaFoldDB" id="A0A9W7GB03"/>
<evidence type="ECO:0000256" key="1">
    <source>
        <dbReference type="SAM" id="MobiDB-lite"/>
    </source>
</evidence>
<sequence length="223" mass="25262">MERFCSVFMDQMRGMFIAEKFVRAALPRECQHWFSGLSGILYILPVFSNSRRMTPLGKSVWFAQAVLSCLADFVFIGLSHPVHGIDRHFATLNCLFLLAIGAKSGMSSYLVTSVVPLGVHLAARIAQQDENWHLWVFLHGWWHITGPVLIYWFYNDEQIVYENRLKRGGVGGSSALTARSITTRSRSKVKKVEVASLRASSGFPNRSRTRASSRKRRIAKNQI</sequence>
<keyword evidence="2" id="KW-0472">Membrane</keyword>
<feature type="transmembrane region" description="Helical" evidence="2">
    <location>
        <begin position="132"/>
        <end position="154"/>
    </location>
</feature>
<gene>
    <name evidence="3" type="ORF">TrCOL_g3687</name>
</gene>
<proteinExistence type="predicted"/>
<dbReference type="OrthoDB" id="194884at2759"/>
<name>A0A9W7GB03_9STRA</name>
<comment type="caution">
    <text evidence="3">The sequence shown here is derived from an EMBL/GenBank/DDBJ whole genome shotgun (WGS) entry which is preliminary data.</text>
</comment>
<feature type="compositionally biased region" description="Basic residues" evidence="1">
    <location>
        <begin position="207"/>
        <end position="223"/>
    </location>
</feature>
<evidence type="ECO:0000313" key="4">
    <source>
        <dbReference type="Proteomes" id="UP001165065"/>
    </source>
</evidence>
<protein>
    <submittedName>
        <fullName evidence="3">Uncharacterized protein</fullName>
    </submittedName>
</protein>
<feature type="transmembrane region" description="Helical" evidence="2">
    <location>
        <begin position="30"/>
        <end position="48"/>
    </location>
</feature>
<reference evidence="4" key="1">
    <citation type="journal article" date="2023" name="Commun. Biol.">
        <title>Genome analysis of Parmales, the sister group of diatoms, reveals the evolutionary specialization of diatoms from phago-mixotrophs to photoautotrophs.</title>
        <authorList>
            <person name="Ban H."/>
            <person name="Sato S."/>
            <person name="Yoshikawa S."/>
            <person name="Yamada K."/>
            <person name="Nakamura Y."/>
            <person name="Ichinomiya M."/>
            <person name="Sato N."/>
            <person name="Blanc-Mathieu R."/>
            <person name="Endo H."/>
            <person name="Kuwata A."/>
            <person name="Ogata H."/>
        </authorList>
    </citation>
    <scope>NUCLEOTIDE SEQUENCE [LARGE SCALE GENOMIC DNA]</scope>
</reference>
<evidence type="ECO:0000256" key="2">
    <source>
        <dbReference type="SAM" id="Phobius"/>
    </source>
</evidence>
<keyword evidence="2" id="KW-0812">Transmembrane</keyword>
<organism evidence="3 4">
    <name type="scientific">Triparma columacea</name>
    <dbReference type="NCBI Taxonomy" id="722753"/>
    <lineage>
        <taxon>Eukaryota</taxon>
        <taxon>Sar</taxon>
        <taxon>Stramenopiles</taxon>
        <taxon>Ochrophyta</taxon>
        <taxon>Bolidophyceae</taxon>
        <taxon>Parmales</taxon>
        <taxon>Triparmaceae</taxon>
        <taxon>Triparma</taxon>
    </lineage>
</organism>
<keyword evidence="2" id="KW-1133">Transmembrane helix</keyword>
<dbReference type="Proteomes" id="UP001165065">
    <property type="component" value="Unassembled WGS sequence"/>
</dbReference>
<dbReference type="EMBL" id="BRYA01001158">
    <property type="protein sequence ID" value="GMI39793.1"/>
    <property type="molecule type" value="Genomic_DNA"/>
</dbReference>
<feature type="transmembrane region" description="Helical" evidence="2">
    <location>
        <begin position="90"/>
        <end position="112"/>
    </location>
</feature>
<evidence type="ECO:0000313" key="3">
    <source>
        <dbReference type="EMBL" id="GMI39793.1"/>
    </source>
</evidence>
<accession>A0A9W7GB03</accession>
<feature type="transmembrane region" description="Helical" evidence="2">
    <location>
        <begin position="60"/>
        <end position="78"/>
    </location>
</feature>